<dbReference type="InterPro" id="IPR036397">
    <property type="entry name" value="RNaseH_sf"/>
</dbReference>
<dbReference type="InterPro" id="IPR001584">
    <property type="entry name" value="Integrase_cat-core"/>
</dbReference>
<proteinExistence type="inferred from homology"/>
<dbReference type="AlphaFoldDB" id="A0A1H6NPH3"/>
<dbReference type="Proteomes" id="UP000199371">
    <property type="component" value="Unassembled WGS sequence"/>
</dbReference>
<evidence type="ECO:0000313" key="5">
    <source>
        <dbReference type="Proteomes" id="UP000199371"/>
    </source>
</evidence>
<dbReference type="PROSITE" id="PS50532">
    <property type="entry name" value="HTH_IS408"/>
    <property type="match status" value="1"/>
</dbReference>
<dbReference type="Pfam" id="PF22483">
    <property type="entry name" value="Mu-transpos_C_2"/>
    <property type="match status" value="1"/>
</dbReference>
<dbReference type="NCBIfam" id="NF033546">
    <property type="entry name" value="transpos_IS21"/>
    <property type="match status" value="1"/>
</dbReference>
<dbReference type="STRING" id="173990.SAMN05660691_04186"/>
<evidence type="ECO:0000313" key="4">
    <source>
        <dbReference type="EMBL" id="SEI14268.1"/>
    </source>
</evidence>
<dbReference type="InterPro" id="IPR017895">
    <property type="entry name" value="HTH_IS408/IS1162_type"/>
</dbReference>
<dbReference type="EMBL" id="FNXF01000039">
    <property type="protein sequence ID" value="SEI14268.1"/>
    <property type="molecule type" value="Genomic_DNA"/>
</dbReference>
<protein>
    <submittedName>
        <fullName evidence="4">Transposase</fullName>
    </submittedName>
</protein>
<feature type="domain" description="Integrase catalytic" evidence="3">
    <location>
        <begin position="138"/>
        <end position="319"/>
    </location>
</feature>
<sequence>MTRKKKMVRTDMQTYLDIFRLKFEARLSDRQISQALNIGRATISDLVIRFNNLGLSWPLAADYPLDNLDKQLFPGRDYSTQRVLPLWVQVHIELRRKGVTKMLLWQEYQAEHGSNALGYTQYCEHYRRWCAVQKRSMRQHHEAGEKLFIDFCGPTVPIVNPETGEIKPAAIFVATMGASNYTYIEACESQNMESWLMANSRCLTFLGGVPALLIPDNLKAAVDKADKFEPVLNDNYKALARHYGCALMPTRPRKPQDKGKVESAVLIVERWVLARLRHQVFYSLAALNQAIRELNTELNQRPMKHYHGASREQLFKLLDEPALQPLPLYAYEYTDYRIAKVAKDYHVQYDNHWYSVPHRLVGERVEISATQTLVKVYHQTKCVAQHPRSHNAYRHSTNVTHMPENHAAYQEWNPERIRSWATQIGCNTLAVVLAVERSKDHLVQAQRACLALLSEQKRYGSDRLESACALAISRQLPYIPVIKKLLKNGEDMRWQPDEANTIIPGTHINIRGSKYYQ</sequence>
<evidence type="ECO:0000259" key="3">
    <source>
        <dbReference type="PROSITE" id="PS50994"/>
    </source>
</evidence>
<dbReference type="PANTHER" id="PTHR35004">
    <property type="entry name" value="TRANSPOSASE RV3428C-RELATED"/>
    <property type="match status" value="1"/>
</dbReference>
<dbReference type="GO" id="GO:0003676">
    <property type="term" value="F:nucleic acid binding"/>
    <property type="evidence" value="ECO:0007669"/>
    <property type="project" value="InterPro"/>
</dbReference>
<dbReference type="SUPFAM" id="SSF53098">
    <property type="entry name" value="Ribonuclease H-like"/>
    <property type="match status" value="1"/>
</dbReference>
<keyword evidence="5" id="KW-1185">Reference proteome</keyword>
<gene>
    <name evidence="4" type="ORF">SAMN05660691_04186</name>
</gene>
<dbReference type="InterPro" id="IPR054353">
    <property type="entry name" value="IstA-like_C"/>
</dbReference>
<name>A0A1H6NPH3_9GAMM</name>
<dbReference type="Gene3D" id="3.30.420.10">
    <property type="entry name" value="Ribonuclease H-like superfamily/Ribonuclease H"/>
    <property type="match status" value="1"/>
</dbReference>
<dbReference type="InterPro" id="IPR012337">
    <property type="entry name" value="RNaseH-like_sf"/>
</dbReference>
<dbReference type="GO" id="GO:0015074">
    <property type="term" value="P:DNA integration"/>
    <property type="evidence" value="ECO:0007669"/>
    <property type="project" value="InterPro"/>
</dbReference>
<reference evidence="5" key="1">
    <citation type="submission" date="2016-10" db="EMBL/GenBank/DDBJ databases">
        <authorList>
            <person name="Varghese N."/>
            <person name="Submissions S."/>
        </authorList>
    </citation>
    <scope>NUCLEOTIDE SEQUENCE [LARGE SCALE GENOMIC DNA]</scope>
    <source>
        <strain evidence="5">DSM 17616</strain>
    </source>
</reference>
<comment type="similarity">
    <text evidence="1">Belongs to the transposase IS21/IS408/IS1162 family.</text>
</comment>
<organism evidence="4 5">
    <name type="scientific">Rheinheimera pacifica</name>
    <dbReference type="NCBI Taxonomy" id="173990"/>
    <lineage>
        <taxon>Bacteria</taxon>
        <taxon>Pseudomonadati</taxon>
        <taxon>Pseudomonadota</taxon>
        <taxon>Gammaproteobacteria</taxon>
        <taxon>Chromatiales</taxon>
        <taxon>Chromatiaceae</taxon>
        <taxon>Rheinheimera</taxon>
    </lineage>
</organism>
<evidence type="ECO:0000259" key="2">
    <source>
        <dbReference type="PROSITE" id="PS50532"/>
    </source>
</evidence>
<dbReference type="PANTHER" id="PTHR35004:SF8">
    <property type="entry name" value="TRANSPOSASE RV3428C-RELATED"/>
    <property type="match status" value="1"/>
</dbReference>
<evidence type="ECO:0000256" key="1">
    <source>
        <dbReference type="ARBA" id="ARBA00009277"/>
    </source>
</evidence>
<dbReference type="PROSITE" id="PS50994">
    <property type="entry name" value="INTEGRASE"/>
    <property type="match status" value="1"/>
</dbReference>
<feature type="domain" description="HTH IS408-type" evidence="2">
    <location>
        <begin position="15"/>
        <end position="94"/>
    </location>
</feature>
<dbReference type="RefSeq" id="WP_410316500.1">
    <property type="nucleotide sequence ID" value="NZ_FNXF01000039.1"/>
</dbReference>
<accession>A0A1H6NPH3</accession>